<dbReference type="PROSITE" id="PS00041">
    <property type="entry name" value="HTH_ARAC_FAMILY_1"/>
    <property type="match status" value="1"/>
</dbReference>
<sequence length="297" mass="34928">MYLMNILEYENYQEKISHGNPLFPYITYLCSIPLDFSYVPIHWHDEMEIIYIKKGHGIITVDFTQYQVSAGTLALIIPGQLHSIEQYENESMEYENIIFHPQILLSKQTDTCSTDYFSPLMDGTLTIPVLYQPGDPYYKEISACVDANDEISKTNPPAYQLFIKSQLFMLFYILFNKCSSRNVQKKDYKSLEKMKLILKFVENNYMEKITIEDVAKEVNLSQSHFMKYFKNTMGTSFIDYLNEYRLTMASRLLISSDSSILDIAAEVGFDNLSYFNRSFKKRFQQTPREYRKRYAQP</sequence>
<dbReference type="EMBL" id="ACFY01000091">
    <property type="protein sequence ID" value="EEG93838.1"/>
    <property type="molecule type" value="Genomic_DNA"/>
</dbReference>
<dbReference type="SMART" id="SM00342">
    <property type="entry name" value="HTH_ARAC"/>
    <property type="match status" value="1"/>
</dbReference>
<keyword evidence="2" id="KW-0238">DNA-binding</keyword>
<dbReference type="Pfam" id="PF02311">
    <property type="entry name" value="AraC_binding"/>
    <property type="match status" value="1"/>
</dbReference>
<dbReference type="InterPro" id="IPR037923">
    <property type="entry name" value="HTH-like"/>
</dbReference>
<feature type="domain" description="HTH araC/xylS-type" evidence="4">
    <location>
        <begin position="195"/>
        <end position="293"/>
    </location>
</feature>
<evidence type="ECO:0000256" key="2">
    <source>
        <dbReference type="ARBA" id="ARBA00023125"/>
    </source>
</evidence>
<proteinExistence type="predicted"/>
<dbReference type="InterPro" id="IPR003313">
    <property type="entry name" value="AraC-bd"/>
</dbReference>
<evidence type="ECO:0000256" key="1">
    <source>
        <dbReference type="ARBA" id="ARBA00023015"/>
    </source>
</evidence>
<dbReference type="eggNOG" id="COG2207">
    <property type="taxonomic scope" value="Bacteria"/>
</dbReference>
<reference evidence="5 6" key="2">
    <citation type="submission" date="2009-03" db="EMBL/GenBank/DDBJ databases">
        <title>Draft genome sequence of Roseburia inulinivorans (DSM 16841).</title>
        <authorList>
            <person name="Sudarsanam P."/>
            <person name="Ley R."/>
            <person name="Guruge J."/>
            <person name="Turnbaugh P.J."/>
            <person name="Mahowald M."/>
            <person name="Liep D."/>
            <person name="Gordon J."/>
        </authorList>
    </citation>
    <scope>NUCLEOTIDE SEQUENCE [LARGE SCALE GENOMIC DNA]</scope>
    <source>
        <strain evidence="5 6">DSM 16841</strain>
    </source>
</reference>
<evidence type="ECO:0000259" key="4">
    <source>
        <dbReference type="PROSITE" id="PS01124"/>
    </source>
</evidence>
<accession>C0FU22</accession>
<dbReference type="Gene3D" id="2.60.120.10">
    <property type="entry name" value="Jelly Rolls"/>
    <property type="match status" value="1"/>
</dbReference>
<dbReference type="InterPro" id="IPR014710">
    <property type="entry name" value="RmlC-like_jellyroll"/>
</dbReference>
<dbReference type="Gene3D" id="1.10.10.60">
    <property type="entry name" value="Homeodomain-like"/>
    <property type="match status" value="2"/>
</dbReference>
<dbReference type="Proteomes" id="UP000003561">
    <property type="component" value="Unassembled WGS sequence"/>
</dbReference>
<evidence type="ECO:0000256" key="3">
    <source>
        <dbReference type="ARBA" id="ARBA00023163"/>
    </source>
</evidence>
<gene>
    <name evidence="5" type="ORF">ROSEINA2194_02243</name>
</gene>
<dbReference type="GO" id="GO:0003700">
    <property type="term" value="F:DNA-binding transcription factor activity"/>
    <property type="evidence" value="ECO:0007669"/>
    <property type="project" value="InterPro"/>
</dbReference>
<dbReference type="InterPro" id="IPR009057">
    <property type="entry name" value="Homeodomain-like_sf"/>
</dbReference>
<dbReference type="PANTHER" id="PTHR43280:SF2">
    <property type="entry name" value="HTH-TYPE TRANSCRIPTIONAL REGULATOR EXSA"/>
    <property type="match status" value="1"/>
</dbReference>
<dbReference type="InterPro" id="IPR018062">
    <property type="entry name" value="HTH_AraC-typ_CS"/>
</dbReference>
<keyword evidence="1" id="KW-0805">Transcription regulation</keyword>
<dbReference type="SUPFAM" id="SSF46689">
    <property type="entry name" value="Homeodomain-like"/>
    <property type="match status" value="2"/>
</dbReference>
<organism evidence="5 6">
    <name type="scientific">Roseburia inulinivorans DSM 16841</name>
    <dbReference type="NCBI Taxonomy" id="622312"/>
    <lineage>
        <taxon>Bacteria</taxon>
        <taxon>Bacillati</taxon>
        <taxon>Bacillota</taxon>
        <taxon>Clostridia</taxon>
        <taxon>Lachnospirales</taxon>
        <taxon>Lachnospiraceae</taxon>
        <taxon>Roseburia</taxon>
    </lineage>
</organism>
<dbReference type="SUPFAM" id="SSF51215">
    <property type="entry name" value="Regulatory protein AraC"/>
    <property type="match status" value="1"/>
</dbReference>
<dbReference type="InterPro" id="IPR018060">
    <property type="entry name" value="HTH_AraC"/>
</dbReference>
<name>C0FU22_9FIRM</name>
<dbReference type="PANTHER" id="PTHR43280">
    <property type="entry name" value="ARAC-FAMILY TRANSCRIPTIONAL REGULATOR"/>
    <property type="match status" value="1"/>
</dbReference>
<reference evidence="5 6" key="1">
    <citation type="submission" date="2009-02" db="EMBL/GenBank/DDBJ databases">
        <authorList>
            <person name="Fulton L."/>
            <person name="Clifton S."/>
            <person name="Fulton B."/>
            <person name="Xu J."/>
            <person name="Minx P."/>
            <person name="Pepin K.H."/>
            <person name="Johnson M."/>
            <person name="Bhonagiri V."/>
            <person name="Nash W.E."/>
            <person name="Mardis E.R."/>
            <person name="Wilson R.K."/>
        </authorList>
    </citation>
    <scope>NUCLEOTIDE SEQUENCE [LARGE SCALE GENOMIC DNA]</scope>
    <source>
        <strain evidence="5 6">DSM 16841</strain>
    </source>
</reference>
<dbReference type="PRINTS" id="PR00032">
    <property type="entry name" value="HTHARAC"/>
</dbReference>
<dbReference type="Pfam" id="PF12833">
    <property type="entry name" value="HTH_18"/>
    <property type="match status" value="1"/>
</dbReference>
<dbReference type="PROSITE" id="PS01124">
    <property type="entry name" value="HTH_ARAC_FAMILY_2"/>
    <property type="match status" value="1"/>
</dbReference>
<dbReference type="AlphaFoldDB" id="C0FU22"/>
<keyword evidence="3" id="KW-0804">Transcription</keyword>
<dbReference type="GO" id="GO:0043565">
    <property type="term" value="F:sequence-specific DNA binding"/>
    <property type="evidence" value="ECO:0007669"/>
    <property type="project" value="InterPro"/>
</dbReference>
<dbReference type="InterPro" id="IPR020449">
    <property type="entry name" value="Tscrpt_reg_AraC-type_HTH"/>
</dbReference>
<evidence type="ECO:0000313" key="5">
    <source>
        <dbReference type="EMBL" id="EEG93838.1"/>
    </source>
</evidence>
<evidence type="ECO:0000313" key="6">
    <source>
        <dbReference type="Proteomes" id="UP000003561"/>
    </source>
</evidence>
<dbReference type="eggNOG" id="COG1917">
    <property type="taxonomic scope" value="Bacteria"/>
</dbReference>
<protein>
    <submittedName>
        <fullName evidence="5">Transcriptional regulator, AraC family</fullName>
    </submittedName>
</protein>
<comment type="caution">
    <text evidence="5">The sequence shown here is derived from an EMBL/GenBank/DDBJ whole genome shotgun (WGS) entry which is preliminary data.</text>
</comment>